<name>A0A2S2E1A8_9ALTE</name>
<proteinExistence type="predicted"/>
<dbReference type="InterPro" id="IPR025319">
    <property type="entry name" value="DUF4224"/>
</dbReference>
<dbReference type="Pfam" id="PF13986">
    <property type="entry name" value="DUF4224"/>
    <property type="match status" value="1"/>
</dbReference>
<keyword evidence="4" id="KW-1185">Reference proteome</keyword>
<evidence type="ECO:0000256" key="1">
    <source>
        <dbReference type="SAM" id="MobiDB-lite"/>
    </source>
</evidence>
<evidence type="ECO:0000313" key="3">
    <source>
        <dbReference type="EMBL" id="AWL10817.1"/>
    </source>
</evidence>
<evidence type="ECO:0000259" key="2">
    <source>
        <dbReference type="Pfam" id="PF13986"/>
    </source>
</evidence>
<dbReference type="EMBL" id="CP029347">
    <property type="protein sequence ID" value="AWL10817.1"/>
    <property type="molecule type" value="Genomic_DNA"/>
</dbReference>
<feature type="domain" description="DUF4224" evidence="2">
    <location>
        <begin position="2"/>
        <end position="46"/>
    </location>
</feature>
<accession>A0A2S2E1A8</accession>
<dbReference type="Proteomes" id="UP000245728">
    <property type="component" value="Chromosome"/>
</dbReference>
<dbReference type="AlphaFoldDB" id="A0A2S2E1A8"/>
<sequence>MFISRDELQELTGYKKKSLQVQQLQDFGIPFEVNRLGAPIVLRSSVEDALSISKSPKRRTHSINLKSLHEAKAR</sequence>
<feature type="region of interest" description="Disordered" evidence="1">
    <location>
        <begin position="53"/>
        <end position="74"/>
    </location>
</feature>
<organism evidence="3 4">
    <name type="scientific">Saliniradius amylolyticus</name>
    <dbReference type="NCBI Taxonomy" id="2183582"/>
    <lineage>
        <taxon>Bacteria</taxon>
        <taxon>Pseudomonadati</taxon>
        <taxon>Pseudomonadota</taxon>
        <taxon>Gammaproteobacteria</taxon>
        <taxon>Alteromonadales</taxon>
        <taxon>Alteromonadaceae</taxon>
        <taxon>Saliniradius</taxon>
    </lineage>
</organism>
<gene>
    <name evidence="3" type="ORF">HMF8227_00310</name>
</gene>
<evidence type="ECO:0000313" key="4">
    <source>
        <dbReference type="Proteomes" id="UP000245728"/>
    </source>
</evidence>
<dbReference type="KEGG" id="salh:HMF8227_00310"/>
<reference evidence="3 4" key="1">
    <citation type="submission" date="2018-05" db="EMBL/GenBank/DDBJ databases">
        <title>Salinimonas sp. HMF8227 Genome sequencing and assembly.</title>
        <authorList>
            <person name="Kang H."/>
            <person name="Kang J."/>
            <person name="Cha I."/>
            <person name="Kim H."/>
            <person name="Joh K."/>
        </authorList>
    </citation>
    <scope>NUCLEOTIDE SEQUENCE [LARGE SCALE GENOMIC DNA]</scope>
    <source>
        <strain evidence="3 4">HMF8227</strain>
    </source>
</reference>
<protein>
    <recommendedName>
        <fullName evidence="2">DUF4224 domain-containing protein</fullName>
    </recommendedName>
</protein>